<evidence type="ECO:0000256" key="5">
    <source>
        <dbReference type="SAM" id="Phobius"/>
    </source>
</evidence>
<evidence type="ECO:0000256" key="1">
    <source>
        <dbReference type="ARBA" id="ARBA00004141"/>
    </source>
</evidence>
<dbReference type="InterPro" id="IPR003020">
    <property type="entry name" value="HCO3_transpt_euk"/>
</dbReference>
<evidence type="ECO:0000313" key="7">
    <source>
        <dbReference type="EMBL" id="VDK82118.1"/>
    </source>
</evidence>
<dbReference type="Pfam" id="PF00955">
    <property type="entry name" value="HCO3_cotransp"/>
    <property type="match status" value="1"/>
</dbReference>
<dbReference type="GO" id="GO:0005452">
    <property type="term" value="F:solute:inorganic anion antiporter activity"/>
    <property type="evidence" value="ECO:0007669"/>
    <property type="project" value="InterPro"/>
</dbReference>
<evidence type="ECO:0000256" key="3">
    <source>
        <dbReference type="ARBA" id="ARBA00022989"/>
    </source>
</evidence>
<protein>
    <recommendedName>
        <fullName evidence="6">Bicarbonate transporter-like transmembrane domain-containing protein</fullName>
    </recommendedName>
</protein>
<evidence type="ECO:0000313" key="8">
    <source>
        <dbReference type="Proteomes" id="UP000281553"/>
    </source>
</evidence>
<evidence type="ECO:0000256" key="4">
    <source>
        <dbReference type="ARBA" id="ARBA00023136"/>
    </source>
</evidence>
<keyword evidence="4 5" id="KW-0472">Membrane</keyword>
<feature type="domain" description="Bicarbonate transporter-like transmembrane" evidence="6">
    <location>
        <begin position="81"/>
        <end position="247"/>
    </location>
</feature>
<keyword evidence="2 5" id="KW-0812">Transmembrane</keyword>
<dbReference type="InterPro" id="IPR011531">
    <property type="entry name" value="HCO3_transpt-like_TM_dom"/>
</dbReference>
<feature type="transmembrane region" description="Helical" evidence="5">
    <location>
        <begin position="194"/>
        <end position="214"/>
    </location>
</feature>
<dbReference type="GO" id="GO:0006820">
    <property type="term" value="P:monoatomic anion transport"/>
    <property type="evidence" value="ECO:0007669"/>
    <property type="project" value="InterPro"/>
</dbReference>
<dbReference type="PANTHER" id="PTHR11453">
    <property type="entry name" value="ANION EXCHANGE PROTEIN"/>
    <property type="match status" value="1"/>
</dbReference>
<dbReference type="Proteomes" id="UP000281553">
    <property type="component" value="Unassembled WGS sequence"/>
</dbReference>
<dbReference type="EMBL" id="UYRU01043457">
    <property type="protein sequence ID" value="VDK82118.1"/>
    <property type="molecule type" value="Genomic_DNA"/>
</dbReference>
<evidence type="ECO:0000259" key="6">
    <source>
        <dbReference type="Pfam" id="PF00955"/>
    </source>
</evidence>
<proteinExistence type="predicted"/>
<dbReference type="AlphaFoldDB" id="A0A3P6URZ6"/>
<dbReference type="PANTHER" id="PTHR11453:SF127">
    <property type="entry name" value="SOLUTE CARRIER FAMILY 4 MEMBER 11"/>
    <property type="match status" value="1"/>
</dbReference>
<evidence type="ECO:0000256" key="2">
    <source>
        <dbReference type="ARBA" id="ARBA00022692"/>
    </source>
</evidence>
<keyword evidence="8" id="KW-1185">Reference proteome</keyword>
<gene>
    <name evidence="7" type="ORF">DILT_LOCUS3310</name>
</gene>
<organism evidence="7 8">
    <name type="scientific">Dibothriocephalus latus</name>
    <name type="common">Fish tapeworm</name>
    <name type="synonym">Diphyllobothrium latum</name>
    <dbReference type="NCBI Taxonomy" id="60516"/>
    <lineage>
        <taxon>Eukaryota</taxon>
        <taxon>Metazoa</taxon>
        <taxon>Spiralia</taxon>
        <taxon>Lophotrochozoa</taxon>
        <taxon>Platyhelminthes</taxon>
        <taxon>Cestoda</taxon>
        <taxon>Eucestoda</taxon>
        <taxon>Diphyllobothriidea</taxon>
        <taxon>Diphyllobothriidae</taxon>
        <taxon>Dibothriocephalus</taxon>
    </lineage>
</organism>
<reference evidence="7 8" key="1">
    <citation type="submission" date="2018-11" db="EMBL/GenBank/DDBJ databases">
        <authorList>
            <consortium name="Pathogen Informatics"/>
        </authorList>
    </citation>
    <scope>NUCLEOTIDE SEQUENCE [LARGE SCALE GENOMIC DNA]</scope>
</reference>
<dbReference type="GO" id="GO:0016323">
    <property type="term" value="C:basolateral plasma membrane"/>
    <property type="evidence" value="ECO:0007669"/>
    <property type="project" value="TreeGrafter"/>
</dbReference>
<dbReference type="OrthoDB" id="6143221at2759"/>
<sequence>MAGEGEEVNNQLPFFHVQVKKTLADGKIRTTVYRKTTNARHLLHFQSNHSVRHKRSCVRSLFQRVQSCCNDDDVEQEEMESTEEIFAFFVSIAFLVEAYRDLVKEFETYYSCQSRMLNGSEQQCPKPTVLNSTPLHPMADELEADPPARQLTRALTRVLRSALLTEETTLNLSLENLTTTNSTELPDCKPEVSLLYLFLMFCTLWMFISMLNFTKTPFLTARKRELIRDVALPSTVLVMSFVGSYVFRHIDCTFKQ</sequence>
<comment type="subcellular location">
    <subcellularLocation>
        <location evidence="1">Membrane</location>
        <topology evidence="1">Multi-pass membrane protein</topology>
    </subcellularLocation>
</comment>
<accession>A0A3P6URZ6</accession>
<name>A0A3P6URZ6_DIBLA</name>
<dbReference type="GO" id="GO:0050801">
    <property type="term" value="P:monoatomic ion homeostasis"/>
    <property type="evidence" value="ECO:0007669"/>
    <property type="project" value="TreeGrafter"/>
</dbReference>
<keyword evidence="3 5" id="KW-1133">Transmembrane helix</keyword>